<dbReference type="InterPro" id="IPR000600">
    <property type="entry name" value="ROK"/>
</dbReference>
<evidence type="ECO:0000313" key="2">
    <source>
        <dbReference type="EMBL" id="QEN03956.1"/>
    </source>
</evidence>
<dbReference type="KEGG" id="sper:EW093_04325"/>
<dbReference type="EMBL" id="CP035807">
    <property type="protein sequence ID" value="QEN03956.1"/>
    <property type="molecule type" value="Genomic_DNA"/>
</dbReference>
<keyword evidence="3" id="KW-1185">Reference proteome</keyword>
<sequence length="251" mass="28605">MDIKDVIDQIILKESIPVDKIAGIGIGISAQVDSDSGIIYKCEGIKLTKVHLKDEISKYFPYPISIINDVNASLLAEKWFVHDPHDIKYENFMYLLIGSTLQNMGLGLYLNNQLYEGSNHHAGEMYYYLTDKRLKSSLPPEEELLDFTIDKVKDFLNDDYEPVKKLLAIYTDIISEKMIHSIELLNPQKLIIGGNVINAEEEFLNPLIDAIKSKTDEFFEDFLQIEISKSELDELATPMGATTLIMAKYFK</sequence>
<comment type="similarity">
    <text evidence="1">Belongs to the ROK (NagC/XylR) family.</text>
</comment>
<evidence type="ECO:0000313" key="3">
    <source>
        <dbReference type="Proteomes" id="UP000323824"/>
    </source>
</evidence>
<dbReference type="AlphaFoldDB" id="A0A5C1QAX9"/>
<organism evidence="2 3">
    <name type="scientific">Thiospirochaeta perfilievii</name>
    <dbReference type="NCBI Taxonomy" id="252967"/>
    <lineage>
        <taxon>Bacteria</taxon>
        <taxon>Pseudomonadati</taxon>
        <taxon>Spirochaetota</taxon>
        <taxon>Spirochaetia</taxon>
        <taxon>Spirochaetales</taxon>
        <taxon>Spirochaetaceae</taxon>
        <taxon>Thiospirochaeta</taxon>
    </lineage>
</organism>
<reference evidence="2 3" key="2">
    <citation type="submission" date="2019-09" db="EMBL/GenBank/DDBJ databases">
        <title>Complete Genome Sequence and Methylome Analysis of free living Spirochaetas.</title>
        <authorList>
            <person name="Leshcheva N."/>
            <person name="Mikheeva N."/>
        </authorList>
    </citation>
    <scope>NUCLEOTIDE SEQUENCE [LARGE SCALE GENOMIC DNA]</scope>
    <source>
        <strain evidence="2 3">P</strain>
    </source>
</reference>
<proteinExistence type="inferred from homology"/>
<dbReference type="SUPFAM" id="SSF53067">
    <property type="entry name" value="Actin-like ATPase domain"/>
    <property type="match status" value="1"/>
</dbReference>
<accession>A0A5C1QAX9</accession>
<dbReference type="InterPro" id="IPR043129">
    <property type="entry name" value="ATPase_NBD"/>
</dbReference>
<dbReference type="OrthoDB" id="366681at2"/>
<dbReference type="PANTHER" id="PTHR18964:SF149">
    <property type="entry name" value="BIFUNCTIONAL UDP-N-ACETYLGLUCOSAMINE 2-EPIMERASE_N-ACETYLMANNOSAMINE KINASE"/>
    <property type="match status" value="1"/>
</dbReference>
<reference evidence="2 3" key="1">
    <citation type="submission" date="2019-02" db="EMBL/GenBank/DDBJ databases">
        <authorList>
            <person name="Fomenkov A."/>
            <person name="Dubinina G."/>
            <person name="Grabovich M."/>
            <person name="Vincze T."/>
            <person name="Roberts R.J."/>
        </authorList>
    </citation>
    <scope>NUCLEOTIDE SEQUENCE [LARGE SCALE GENOMIC DNA]</scope>
    <source>
        <strain evidence="2 3">P</strain>
    </source>
</reference>
<gene>
    <name evidence="2" type="ORF">EW093_04325</name>
</gene>
<dbReference type="Pfam" id="PF00480">
    <property type="entry name" value="ROK"/>
    <property type="match status" value="2"/>
</dbReference>
<dbReference type="CDD" id="cd23763">
    <property type="entry name" value="ASKHA_ATPase_ROK"/>
    <property type="match status" value="1"/>
</dbReference>
<evidence type="ECO:0000256" key="1">
    <source>
        <dbReference type="ARBA" id="ARBA00006479"/>
    </source>
</evidence>
<dbReference type="Gene3D" id="3.30.420.40">
    <property type="match status" value="4"/>
</dbReference>
<dbReference type="Proteomes" id="UP000323824">
    <property type="component" value="Chromosome"/>
</dbReference>
<protein>
    <submittedName>
        <fullName evidence="2">ROK family protein</fullName>
    </submittedName>
</protein>
<dbReference type="PANTHER" id="PTHR18964">
    <property type="entry name" value="ROK (REPRESSOR, ORF, KINASE) FAMILY"/>
    <property type="match status" value="1"/>
</dbReference>
<name>A0A5C1QAX9_9SPIO</name>